<evidence type="ECO:0000256" key="18">
    <source>
        <dbReference type="ARBA" id="ARBA00043210"/>
    </source>
</evidence>
<evidence type="ECO:0000256" key="21">
    <source>
        <dbReference type="ARBA" id="ARBA00047969"/>
    </source>
</evidence>
<comment type="catalytic activity">
    <reaction evidence="20">
        <text>hexadecanoyl-CoA + H2O = hexadecanoate + CoA + H(+)</text>
        <dbReference type="Rhea" id="RHEA:16645"/>
        <dbReference type="ChEBI" id="CHEBI:7896"/>
        <dbReference type="ChEBI" id="CHEBI:15377"/>
        <dbReference type="ChEBI" id="CHEBI:15378"/>
        <dbReference type="ChEBI" id="CHEBI:57287"/>
        <dbReference type="ChEBI" id="CHEBI:57379"/>
        <dbReference type="EC" id="3.1.2.2"/>
    </reaction>
    <physiologicalReaction direction="left-to-right" evidence="20">
        <dbReference type="Rhea" id="RHEA:16646"/>
    </physiologicalReaction>
</comment>
<evidence type="ECO:0000256" key="12">
    <source>
        <dbReference type="ARBA" id="ARBA00023273"/>
    </source>
</evidence>
<comment type="catalytic activity">
    <reaction evidence="19">
        <text>octanoyl-CoA + H2O = octanoate + CoA + H(+)</text>
        <dbReference type="Rhea" id="RHEA:30143"/>
        <dbReference type="ChEBI" id="CHEBI:15377"/>
        <dbReference type="ChEBI" id="CHEBI:15378"/>
        <dbReference type="ChEBI" id="CHEBI:25646"/>
        <dbReference type="ChEBI" id="CHEBI:57287"/>
        <dbReference type="ChEBI" id="CHEBI:57386"/>
    </reaction>
    <physiologicalReaction direction="left-to-right" evidence="19">
        <dbReference type="Rhea" id="RHEA:30144"/>
    </physiologicalReaction>
</comment>
<evidence type="ECO:0000313" key="27">
    <source>
        <dbReference type="Proteomes" id="UP000265768"/>
    </source>
</evidence>
<evidence type="ECO:0000256" key="20">
    <source>
        <dbReference type="ARBA" id="ARBA00047734"/>
    </source>
</evidence>
<evidence type="ECO:0000259" key="25">
    <source>
        <dbReference type="Pfam" id="PF03061"/>
    </source>
</evidence>
<keyword evidence="4" id="KW-1003">Cell membrane</keyword>
<evidence type="ECO:0000256" key="10">
    <source>
        <dbReference type="ARBA" id="ARBA00023098"/>
    </source>
</evidence>
<reference evidence="26 27" key="1">
    <citation type="submission" date="2018-09" db="EMBL/GenBank/DDBJ databases">
        <title>YIM 75507 draft genome.</title>
        <authorList>
            <person name="Tang S."/>
            <person name="Feng Y."/>
        </authorList>
    </citation>
    <scope>NUCLEOTIDE SEQUENCE [LARGE SCALE GENOMIC DNA]</scope>
    <source>
        <strain evidence="26 27">YIM 75507</strain>
    </source>
</reference>
<keyword evidence="9" id="KW-0809">Transit peptide</keyword>
<evidence type="ECO:0000256" key="16">
    <source>
        <dbReference type="ARBA" id="ARBA00038848"/>
    </source>
</evidence>
<evidence type="ECO:0000256" key="2">
    <source>
        <dbReference type="ARBA" id="ARBA00004496"/>
    </source>
</evidence>
<keyword evidence="11" id="KW-0472">Membrane</keyword>
<evidence type="ECO:0000256" key="19">
    <source>
        <dbReference type="ARBA" id="ARBA00047588"/>
    </source>
</evidence>
<proteinExistence type="inferred from homology"/>
<comment type="catalytic activity">
    <reaction evidence="21">
        <text>decanoyl-CoA + H2O = decanoate + CoA + H(+)</text>
        <dbReference type="Rhea" id="RHEA:40059"/>
        <dbReference type="ChEBI" id="CHEBI:15377"/>
        <dbReference type="ChEBI" id="CHEBI:15378"/>
        <dbReference type="ChEBI" id="CHEBI:27689"/>
        <dbReference type="ChEBI" id="CHEBI:57287"/>
        <dbReference type="ChEBI" id="CHEBI:61430"/>
    </reaction>
    <physiologicalReaction direction="left-to-right" evidence="21">
        <dbReference type="Rhea" id="RHEA:40060"/>
    </physiologicalReaction>
</comment>
<evidence type="ECO:0000256" key="5">
    <source>
        <dbReference type="ARBA" id="ARBA00022490"/>
    </source>
</evidence>
<dbReference type="EMBL" id="QZEY01000002">
    <property type="protein sequence ID" value="RJL34249.1"/>
    <property type="molecule type" value="Genomic_DNA"/>
</dbReference>
<dbReference type="PANTHER" id="PTHR12418:SF19">
    <property type="entry name" value="ACYL-COENZYME A THIOESTERASE THEM4"/>
    <property type="match status" value="1"/>
</dbReference>
<keyword evidence="27" id="KW-1185">Reference proteome</keyword>
<dbReference type="Pfam" id="PF03061">
    <property type="entry name" value="4HBT"/>
    <property type="match status" value="1"/>
</dbReference>
<evidence type="ECO:0000256" key="24">
    <source>
        <dbReference type="SAM" id="MobiDB-lite"/>
    </source>
</evidence>
<evidence type="ECO:0000256" key="7">
    <source>
        <dbReference type="ARBA" id="ARBA00022801"/>
    </source>
</evidence>
<evidence type="ECO:0000256" key="9">
    <source>
        <dbReference type="ARBA" id="ARBA00022946"/>
    </source>
</evidence>
<feature type="domain" description="Thioesterase" evidence="25">
    <location>
        <begin position="74"/>
        <end position="140"/>
    </location>
</feature>
<dbReference type="InterPro" id="IPR006683">
    <property type="entry name" value="Thioestr_dom"/>
</dbReference>
<comment type="catalytic activity">
    <reaction evidence="13">
        <text>(5Z,8Z,11Z,14Z)-eicosatetraenoyl-CoA + H2O = (5Z,8Z,11Z,14Z)-eicosatetraenoate + CoA + H(+)</text>
        <dbReference type="Rhea" id="RHEA:40151"/>
        <dbReference type="ChEBI" id="CHEBI:15377"/>
        <dbReference type="ChEBI" id="CHEBI:15378"/>
        <dbReference type="ChEBI" id="CHEBI:32395"/>
        <dbReference type="ChEBI" id="CHEBI:57287"/>
        <dbReference type="ChEBI" id="CHEBI:57368"/>
    </reaction>
    <physiologicalReaction direction="left-to-right" evidence="13">
        <dbReference type="Rhea" id="RHEA:40152"/>
    </physiologicalReaction>
</comment>
<comment type="catalytic activity">
    <reaction evidence="23">
        <text>tetradecanoyl-CoA + H2O = tetradecanoate + CoA + H(+)</text>
        <dbReference type="Rhea" id="RHEA:40119"/>
        <dbReference type="ChEBI" id="CHEBI:15377"/>
        <dbReference type="ChEBI" id="CHEBI:15378"/>
        <dbReference type="ChEBI" id="CHEBI:30807"/>
        <dbReference type="ChEBI" id="CHEBI:57287"/>
        <dbReference type="ChEBI" id="CHEBI:57385"/>
    </reaction>
    <physiologicalReaction direction="left-to-right" evidence="23">
        <dbReference type="Rhea" id="RHEA:40120"/>
    </physiologicalReaction>
</comment>
<dbReference type="EC" id="3.1.2.2" evidence="16"/>
<comment type="catalytic activity">
    <reaction evidence="14">
        <text>(9Z)-octadecenoyl-CoA + H2O = (9Z)-octadecenoate + CoA + H(+)</text>
        <dbReference type="Rhea" id="RHEA:40139"/>
        <dbReference type="ChEBI" id="CHEBI:15377"/>
        <dbReference type="ChEBI" id="CHEBI:15378"/>
        <dbReference type="ChEBI" id="CHEBI:30823"/>
        <dbReference type="ChEBI" id="CHEBI:57287"/>
        <dbReference type="ChEBI" id="CHEBI:57387"/>
    </reaction>
    <physiologicalReaction direction="left-to-right" evidence="14">
        <dbReference type="Rhea" id="RHEA:40140"/>
    </physiologicalReaction>
</comment>
<dbReference type="SUPFAM" id="SSF54637">
    <property type="entry name" value="Thioesterase/thiol ester dehydrase-isomerase"/>
    <property type="match status" value="1"/>
</dbReference>
<evidence type="ECO:0000256" key="17">
    <source>
        <dbReference type="ARBA" id="ARBA00040123"/>
    </source>
</evidence>
<dbReference type="CDD" id="cd03443">
    <property type="entry name" value="PaaI_thioesterase"/>
    <property type="match status" value="1"/>
</dbReference>
<evidence type="ECO:0000256" key="11">
    <source>
        <dbReference type="ARBA" id="ARBA00023136"/>
    </source>
</evidence>
<comment type="caution">
    <text evidence="26">The sequence shown here is derived from an EMBL/GenBank/DDBJ whole genome shotgun (WGS) entry which is preliminary data.</text>
</comment>
<name>A0A3A4B085_9ACTN</name>
<evidence type="ECO:0000256" key="6">
    <source>
        <dbReference type="ARBA" id="ARBA00022703"/>
    </source>
</evidence>
<evidence type="ECO:0000256" key="15">
    <source>
        <dbReference type="ARBA" id="ARBA00038456"/>
    </source>
</evidence>
<evidence type="ECO:0000313" key="26">
    <source>
        <dbReference type="EMBL" id="RJL34249.1"/>
    </source>
</evidence>
<dbReference type="GO" id="GO:0006631">
    <property type="term" value="P:fatty acid metabolic process"/>
    <property type="evidence" value="ECO:0007669"/>
    <property type="project" value="UniProtKB-KW"/>
</dbReference>
<feature type="region of interest" description="Disordered" evidence="24">
    <location>
        <begin position="1"/>
        <end position="35"/>
    </location>
</feature>
<keyword evidence="5" id="KW-0963">Cytoplasm</keyword>
<accession>A0A3A4B085</accession>
<keyword evidence="6" id="KW-0053">Apoptosis</keyword>
<evidence type="ECO:0000256" key="23">
    <source>
        <dbReference type="ARBA" id="ARBA00048180"/>
    </source>
</evidence>
<keyword evidence="12" id="KW-0966">Cell projection</keyword>
<protein>
    <recommendedName>
        <fullName evidence="17">Acyl-coenzyme A thioesterase THEM4</fullName>
        <ecNumber evidence="16">3.1.2.2</ecNumber>
    </recommendedName>
    <alternativeName>
        <fullName evidence="18">Thioesterase superfamily member 4</fullName>
    </alternativeName>
</protein>
<comment type="catalytic activity">
    <reaction evidence="22">
        <text>dodecanoyl-CoA + H2O = dodecanoate + CoA + H(+)</text>
        <dbReference type="Rhea" id="RHEA:30135"/>
        <dbReference type="ChEBI" id="CHEBI:15377"/>
        <dbReference type="ChEBI" id="CHEBI:15378"/>
        <dbReference type="ChEBI" id="CHEBI:18262"/>
        <dbReference type="ChEBI" id="CHEBI:57287"/>
        <dbReference type="ChEBI" id="CHEBI:57375"/>
    </reaction>
    <physiologicalReaction direction="left-to-right" evidence="22">
        <dbReference type="Rhea" id="RHEA:30136"/>
    </physiologicalReaction>
</comment>
<gene>
    <name evidence="26" type="ORF">D5H75_07225</name>
</gene>
<evidence type="ECO:0000256" key="3">
    <source>
        <dbReference type="ARBA" id="ARBA00004632"/>
    </source>
</evidence>
<evidence type="ECO:0000256" key="22">
    <source>
        <dbReference type="ARBA" id="ARBA00048074"/>
    </source>
</evidence>
<keyword evidence="10" id="KW-0443">Lipid metabolism</keyword>
<dbReference type="RefSeq" id="WP_119925550.1">
    <property type="nucleotide sequence ID" value="NZ_QZEY01000002.1"/>
</dbReference>
<evidence type="ECO:0000256" key="1">
    <source>
        <dbReference type="ARBA" id="ARBA00004170"/>
    </source>
</evidence>
<dbReference type="GO" id="GO:0005737">
    <property type="term" value="C:cytoplasm"/>
    <property type="evidence" value="ECO:0007669"/>
    <property type="project" value="UniProtKB-SubCell"/>
</dbReference>
<organism evidence="26 27">
    <name type="scientific">Bailinhaonella thermotolerans</name>
    <dbReference type="NCBI Taxonomy" id="1070861"/>
    <lineage>
        <taxon>Bacteria</taxon>
        <taxon>Bacillati</taxon>
        <taxon>Actinomycetota</taxon>
        <taxon>Actinomycetes</taxon>
        <taxon>Streptosporangiales</taxon>
        <taxon>Streptosporangiaceae</taxon>
        <taxon>Bailinhaonella</taxon>
    </lineage>
</organism>
<keyword evidence="7" id="KW-0378">Hydrolase</keyword>
<dbReference type="Proteomes" id="UP000265768">
    <property type="component" value="Unassembled WGS sequence"/>
</dbReference>
<dbReference type="AlphaFoldDB" id="A0A3A4B085"/>
<comment type="subcellular location">
    <subcellularLocation>
        <location evidence="3">Cell projection</location>
        <location evidence="3">Ruffle membrane</location>
    </subcellularLocation>
    <subcellularLocation>
        <location evidence="2">Cytoplasm</location>
    </subcellularLocation>
    <subcellularLocation>
        <location evidence="1">Membrane</location>
        <topology evidence="1">Peripheral membrane protein</topology>
    </subcellularLocation>
</comment>
<evidence type="ECO:0000256" key="13">
    <source>
        <dbReference type="ARBA" id="ARBA00035852"/>
    </source>
</evidence>
<evidence type="ECO:0000256" key="4">
    <source>
        <dbReference type="ARBA" id="ARBA00022475"/>
    </source>
</evidence>
<keyword evidence="8" id="KW-0276">Fatty acid metabolism</keyword>
<dbReference type="Gene3D" id="3.10.129.10">
    <property type="entry name" value="Hotdog Thioesterase"/>
    <property type="match status" value="1"/>
</dbReference>
<dbReference type="OrthoDB" id="5505920at2"/>
<sequence length="179" mass="18795">MTRSTVTTPPPGAVPPETHPDAPGPGQPLGPHYSRCFGCGPDHPTGLHFEASSPDGLTVTAQFTVGENHQGAPGLAHGGVLAAAMDEALGSSIWLLRKPYVTGRLETDFLRPVPVGTRLFVKAWCTGISGRKAYLEGEARMGAPDGPVAVRAAALFIEVTIDHFVEHGDVSGHEFEVNP</sequence>
<comment type="similarity">
    <text evidence="15">Belongs to the THEM4/THEM5 thioesterase family.</text>
</comment>
<dbReference type="PANTHER" id="PTHR12418">
    <property type="entry name" value="ACYL-COENZYME A THIOESTERASE THEM4"/>
    <property type="match status" value="1"/>
</dbReference>
<dbReference type="GO" id="GO:0016787">
    <property type="term" value="F:hydrolase activity"/>
    <property type="evidence" value="ECO:0007669"/>
    <property type="project" value="UniProtKB-KW"/>
</dbReference>
<evidence type="ECO:0000256" key="8">
    <source>
        <dbReference type="ARBA" id="ARBA00022832"/>
    </source>
</evidence>
<dbReference type="InterPro" id="IPR052365">
    <property type="entry name" value="THEM4/THEM5_acyl-CoA_thioest"/>
</dbReference>
<dbReference type="InterPro" id="IPR029069">
    <property type="entry name" value="HotDog_dom_sf"/>
</dbReference>
<evidence type="ECO:0000256" key="14">
    <source>
        <dbReference type="ARBA" id="ARBA00037002"/>
    </source>
</evidence>
<dbReference type="GO" id="GO:0016020">
    <property type="term" value="C:membrane"/>
    <property type="evidence" value="ECO:0007669"/>
    <property type="project" value="UniProtKB-SubCell"/>
</dbReference>